<dbReference type="GO" id="GO:0006508">
    <property type="term" value="P:proteolysis"/>
    <property type="evidence" value="ECO:0007669"/>
    <property type="project" value="UniProtKB-KW"/>
</dbReference>
<proteinExistence type="predicted"/>
<dbReference type="RefSeq" id="WP_155871207.1">
    <property type="nucleotide sequence ID" value="NZ_CP168248.1"/>
</dbReference>
<feature type="transmembrane region" description="Helical" evidence="1">
    <location>
        <begin position="12"/>
        <end position="32"/>
    </location>
</feature>
<dbReference type="EMBL" id="LR738855">
    <property type="protein sequence ID" value="VZH84123.1"/>
    <property type="molecule type" value="Genomic_DNA"/>
</dbReference>
<dbReference type="GO" id="GO:0008237">
    <property type="term" value="F:metallopeptidase activity"/>
    <property type="evidence" value="ECO:0007669"/>
    <property type="project" value="UniProtKB-KW"/>
</dbReference>
<feature type="transmembrane region" description="Helical" evidence="1">
    <location>
        <begin position="38"/>
        <end position="60"/>
    </location>
</feature>
<protein>
    <submittedName>
        <fullName evidence="3">PrsW family intramembrane metalloprotease</fullName>
    </submittedName>
</protein>
<evidence type="ECO:0000313" key="3">
    <source>
        <dbReference type="EMBL" id="VZH84123.1"/>
    </source>
</evidence>
<feature type="transmembrane region" description="Helical" evidence="1">
    <location>
        <begin position="245"/>
        <end position="264"/>
    </location>
</feature>
<evidence type="ECO:0000256" key="1">
    <source>
        <dbReference type="SAM" id="Phobius"/>
    </source>
</evidence>
<keyword evidence="3" id="KW-0378">Hydrolase</keyword>
<dbReference type="AlphaFoldDB" id="A0A6I8MF51"/>
<keyword evidence="3" id="KW-0482">Metalloprotease</keyword>
<dbReference type="PANTHER" id="PTHR36844">
    <property type="entry name" value="PROTEASE PRSW"/>
    <property type="match status" value="1"/>
</dbReference>
<keyword evidence="1" id="KW-0472">Membrane</keyword>
<evidence type="ECO:0000313" key="4">
    <source>
        <dbReference type="Proteomes" id="UP000423525"/>
    </source>
</evidence>
<gene>
    <name evidence="3" type="ORF">FRC0190_00161</name>
    <name evidence="2" type="ORF">P8T80_01290</name>
</gene>
<dbReference type="Proteomes" id="UP001265983">
    <property type="component" value="Unassembled WGS sequence"/>
</dbReference>
<dbReference type="KEGG" id="crf:FRC0190_00161"/>
<reference evidence="2 5" key="2">
    <citation type="submission" date="2023-03" db="EMBL/GenBank/DDBJ databases">
        <title>Whole genome sequence of the first Corynebacterium rouxii strains isolated in Brazil: a recent member of Corynebacterium diphtheriae complex.</title>
        <authorList>
            <person name="Vieira V."/>
            <person name="Ramos J.N."/>
            <person name="Araujo M.R.B."/>
            <person name="Baio P.V."/>
            <person name="Sant'Anna L.O."/>
            <person name="Veras J.F.C."/>
            <person name="Vieira E.M.D."/>
            <person name="Sousa M.A.B."/>
            <person name="Camargo C.H."/>
            <person name="Sacchi C.T."/>
            <person name="Campos K.R."/>
            <person name="Santos M.B.N."/>
            <person name="Bokermann S."/>
            <person name="Alvim L.B."/>
            <person name="Santos L.S."/>
            <person name="Mattos-Guaraldi A.L."/>
        </authorList>
    </citation>
    <scope>NUCLEOTIDE SEQUENCE [LARGE SCALE GENOMIC DNA]</scope>
    <source>
        <strain evidence="2 5">70862</strain>
    </source>
</reference>
<dbReference type="PANTHER" id="PTHR36844:SF1">
    <property type="entry name" value="PROTEASE PRSW"/>
    <property type="match status" value="1"/>
</dbReference>
<keyword evidence="1" id="KW-0812">Transmembrane</keyword>
<name>A0A6I8MF51_9CORY</name>
<keyword evidence="3" id="KW-0645">Protease</keyword>
<feature type="transmembrane region" description="Helical" evidence="1">
    <location>
        <begin position="72"/>
        <end position="95"/>
    </location>
</feature>
<dbReference type="Pfam" id="PF13367">
    <property type="entry name" value="PrsW-protease"/>
    <property type="match status" value="1"/>
</dbReference>
<keyword evidence="1" id="KW-1133">Transmembrane helix</keyword>
<sequence>MSTQRAQPASISWVLWTLIGISIPVIAFFTFANFFASPIAAFLGVLFGLVYFAVGTALFFFSPMWPTAGWKWYFACIGWGAGASFCIVMLSAAPFTDLTDKLGWEAVSASFAGAYPEEIAKSLGVLLILFTFSKLTRPWHGFVTGAMIGLGFEVFENISYGVLGAMSDPNTDITGALYSWGIRSIAGPGLHVAFTAIAGYGIGLAVFRYGWDTLQRFLVGLFALGVAFCLHFTWNLQFDSYVKQIANVIIVALILYPLMVWLWLRCHRQAKNDLGVVRMKRPITTIAELHHRKLALTSEESQPHAS</sequence>
<evidence type="ECO:0000313" key="2">
    <source>
        <dbReference type="EMBL" id="MDT9410037.1"/>
    </source>
</evidence>
<evidence type="ECO:0000313" key="5">
    <source>
        <dbReference type="Proteomes" id="UP001265983"/>
    </source>
</evidence>
<feature type="transmembrane region" description="Helical" evidence="1">
    <location>
        <begin position="185"/>
        <end position="207"/>
    </location>
</feature>
<reference evidence="3 4" key="1">
    <citation type="submission" date="2019-11" db="EMBL/GenBank/DDBJ databases">
        <authorList>
            <person name="Brisse S."/>
        </authorList>
    </citation>
    <scope>NUCLEOTIDE SEQUENCE [LARGE SCALE GENOMIC DNA]</scope>
    <source>
        <strain evidence="3">FRC0190</strain>
    </source>
</reference>
<keyword evidence="5" id="KW-1185">Reference proteome</keyword>
<feature type="transmembrane region" description="Helical" evidence="1">
    <location>
        <begin position="214"/>
        <end position="233"/>
    </location>
</feature>
<organism evidence="3 4">
    <name type="scientific">Corynebacterium rouxii</name>
    <dbReference type="NCBI Taxonomy" id="2719119"/>
    <lineage>
        <taxon>Bacteria</taxon>
        <taxon>Bacillati</taxon>
        <taxon>Actinomycetota</taxon>
        <taxon>Actinomycetes</taxon>
        <taxon>Mycobacteriales</taxon>
        <taxon>Corynebacteriaceae</taxon>
        <taxon>Corynebacterium</taxon>
    </lineage>
</organism>
<dbReference type="InterPro" id="IPR026898">
    <property type="entry name" value="PrsW"/>
</dbReference>
<dbReference type="EMBL" id="JARUHM010000003">
    <property type="protein sequence ID" value="MDT9410037.1"/>
    <property type="molecule type" value="Genomic_DNA"/>
</dbReference>
<accession>A0A6I8MF51</accession>
<dbReference type="Proteomes" id="UP000423525">
    <property type="component" value="Chromosome"/>
</dbReference>